<evidence type="ECO:0000313" key="2">
    <source>
        <dbReference type="EMBL" id="KTD36514.1"/>
    </source>
</evidence>
<comment type="caution">
    <text evidence="2">The sequence shown here is derived from an EMBL/GenBank/DDBJ whole genome shotgun (WGS) entry which is preliminary data.</text>
</comment>
<accession>A0A0W0WW26</accession>
<dbReference type="AlphaFoldDB" id="A0A0W0WW26"/>
<evidence type="ECO:0000313" key="3">
    <source>
        <dbReference type="Proteomes" id="UP000054725"/>
    </source>
</evidence>
<evidence type="ECO:0000256" key="1">
    <source>
        <dbReference type="SAM" id="MobiDB-lite"/>
    </source>
</evidence>
<dbReference type="STRING" id="45070.Lnau_1498"/>
<feature type="compositionally biased region" description="Basic and acidic residues" evidence="1">
    <location>
        <begin position="49"/>
        <end position="67"/>
    </location>
</feature>
<gene>
    <name evidence="2" type="ORF">Lnau_1498</name>
</gene>
<dbReference type="RefSeq" id="WP_058504501.1">
    <property type="nucleotide sequence ID" value="NZ_CAAAIF010000011.1"/>
</dbReference>
<reference evidence="2 3" key="1">
    <citation type="submission" date="2015-11" db="EMBL/GenBank/DDBJ databases">
        <title>Genomic analysis of 38 Legionella species identifies large and diverse effector repertoires.</title>
        <authorList>
            <person name="Burstein D."/>
            <person name="Amaro F."/>
            <person name="Zusman T."/>
            <person name="Lifshitz Z."/>
            <person name="Cohen O."/>
            <person name="Gilbert J.A."/>
            <person name="Pupko T."/>
            <person name="Shuman H.A."/>
            <person name="Segal G."/>
        </authorList>
    </citation>
    <scope>NUCLEOTIDE SEQUENCE [LARGE SCALE GENOMIC DNA]</scope>
    <source>
        <strain evidence="2 3">ATCC 49506</strain>
    </source>
</reference>
<feature type="region of interest" description="Disordered" evidence="1">
    <location>
        <begin position="49"/>
        <end position="74"/>
    </location>
</feature>
<dbReference type="PATRIC" id="fig|45070.6.peg.1568"/>
<organism evidence="2 3">
    <name type="scientific">Legionella nautarum</name>
    <dbReference type="NCBI Taxonomy" id="45070"/>
    <lineage>
        <taxon>Bacteria</taxon>
        <taxon>Pseudomonadati</taxon>
        <taxon>Pseudomonadota</taxon>
        <taxon>Gammaproteobacteria</taxon>
        <taxon>Legionellales</taxon>
        <taxon>Legionellaceae</taxon>
        <taxon>Legionella</taxon>
    </lineage>
</organism>
<name>A0A0W0WW26_9GAMM</name>
<dbReference type="EMBL" id="LNYO01000013">
    <property type="protein sequence ID" value="KTD36514.1"/>
    <property type="molecule type" value="Genomic_DNA"/>
</dbReference>
<dbReference type="Proteomes" id="UP000054725">
    <property type="component" value="Unassembled WGS sequence"/>
</dbReference>
<keyword evidence="3" id="KW-1185">Reference proteome</keyword>
<protein>
    <submittedName>
        <fullName evidence="2">Uncharacterized protein</fullName>
    </submittedName>
</protein>
<sequence length="74" mass="8460">MHRGKNFVADLESLSASTCGNGFDQDISNLYNIFASHFRYSRAMEHIIENKKQPKPEITEEKEKEKQNISSTGI</sequence>
<proteinExistence type="predicted"/>